<reference evidence="3 4" key="1">
    <citation type="submission" date="2019-01" db="EMBL/GenBank/DDBJ databases">
        <title>Ktedonosporobacter rubrisoli SCAWS-G2.</title>
        <authorList>
            <person name="Huang Y."/>
            <person name="Yan B."/>
        </authorList>
    </citation>
    <scope>NUCLEOTIDE SEQUENCE [LARGE SCALE GENOMIC DNA]</scope>
    <source>
        <strain evidence="3 4">SCAWS-G2</strain>
    </source>
</reference>
<sequence>MQGQQEQTFTFEQKVNILQYFTLFPALTVMVFLRRKIGYRFLDMLKIQIMVVLLWGYGIFSAIPFGPQAGTIVVLFSLAVLIAAIIERRLRWRDIKRGIRWHTYSRGISWFSYFLPLPEHIVKRFIDPAAVLIPGIALFFLFRPLGFYLILSAVCLFLFETIDFQKQIDRMLDQLDNQVEGEIASENMEYFQNGGAGIRPIEETAGIPTGTDPDLAAAIERRRARSRKTQKTLPAPEPLQGSLSQPEAIASNGATASQQAPAVSLPPSSSADASTQSPSSPLGYPQQEPVTPEPSSNGPRRRVTLPDNLVMTDTSEPQISQAAMPLQAAATQVPQAIPVIQSPADPAFAALPSGAPFMTPDGKTRWKK</sequence>
<feature type="region of interest" description="Disordered" evidence="1">
    <location>
        <begin position="223"/>
        <end position="304"/>
    </location>
</feature>
<dbReference type="Proteomes" id="UP000290365">
    <property type="component" value="Chromosome"/>
</dbReference>
<dbReference type="EMBL" id="CP035758">
    <property type="protein sequence ID" value="QBD75185.1"/>
    <property type="molecule type" value="Genomic_DNA"/>
</dbReference>
<proteinExistence type="predicted"/>
<evidence type="ECO:0000313" key="3">
    <source>
        <dbReference type="EMBL" id="QBD75185.1"/>
    </source>
</evidence>
<feature type="transmembrane region" description="Helical" evidence="2">
    <location>
        <begin position="69"/>
        <end position="86"/>
    </location>
</feature>
<feature type="transmembrane region" description="Helical" evidence="2">
    <location>
        <begin position="17"/>
        <end position="33"/>
    </location>
</feature>
<feature type="transmembrane region" description="Helical" evidence="2">
    <location>
        <begin position="45"/>
        <end position="63"/>
    </location>
</feature>
<dbReference type="RefSeq" id="WP_129885784.1">
    <property type="nucleotide sequence ID" value="NZ_CP035758.1"/>
</dbReference>
<keyword evidence="2" id="KW-0472">Membrane</keyword>
<name>A0A4P6JJA3_KTERU</name>
<evidence type="ECO:0000256" key="2">
    <source>
        <dbReference type="SAM" id="Phobius"/>
    </source>
</evidence>
<gene>
    <name evidence="3" type="ORF">EPA93_03925</name>
</gene>
<keyword evidence="4" id="KW-1185">Reference proteome</keyword>
<evidence type="ECO:0000313" key="4">
    <source>
        <dbReference type="Proteomes" id="UP000290365"/>
    </source>
</evidence>
<feature type="transmembrane region" description="Helical" evidence="2">
    <location>
        <begin position="132"/>
        <end position="159"/>
    </location>
</feature>
<organism evidence="3 4">
    <name type="scientific">Ktedonosporobacter rubrisoli</name>
    <dbReference type="NCBI Taxonomy" id="2509675"/>
    <lineage>
        <taxon>Bacteria</taxon>
        <taxon>Bacillati</taxon>
        <taxon>Chloroflexota</taxon>
        <taxon>Ktedonobacteria</taxon>
        <taxon>Ktedonobacterales</taxon>
        <taxon>Ktedonosporobacteraceae</taxon>
        <taxon>Ktedonosporobacter</taxon>
    </lineage>
</organism>
<evidence type="ECO:0000256" key="1">
    <source>
        <dbReference type="SAM" id="MobiDB-lite"/>
    </source>
</evidence>
<feature type="compositionally biased region" description="Low complexity" evidence="1">
    <location>
        <begin position="256"/>
        <end position="281"/>
    </location>
</feature>
<keyword evidence="2" id="KW-0812">Transmembrane</keyword>
<dbReference type="KEGG" id="kbs:EPA93_03925"/>
<protein>
    <submittedName>
        <fullName evidence="3">Uncharacterized protein</fullName>
    </submittedName>
</protein>
<keyword evidence="2" id="KW-1133">Transmembrane helix</keyword>
<accession>A0A4P6JJA3</accession>
<dbReference type="AlphaFoldDB" id="A0A4P6JJA3"/>
<dbReference type="OrthoDB" id="9553796at2"/>